<evidence type="ECO:0000256" key="2">
    <source>
        <dbReference type="ARBA" id="ARBA00022801"/>
    </source>
</evidence>
<dbReference type="SUPFAM" id="SSF49785">
    <property type="entry name" value="Galactose-binding domain-like"/>
    <property type="match status" value="1"/>
</dbReference>
<dbReference type="Proteomes" id="UP000255355">
    <property type="component" value="Unassembled WGS sequence"/>
</dbReference>
<dbReference type="PROSITE" id="PS51257">
    <property type="entry name" value="PROKAR_LIPOPROTEIN"/>
    <property type="match status" value="1"/>
</dbReference>
<feature type="signal peptide" evidence="3">
    <location>
        <begin position="1"/>
        <end position="28"/>
    </location>
</feature>
<dbReference type="GO" id="GO:0052689">
    <property type="term" value="F:carboxylic ester hydrolase activity"/>
    <property type="evidence" value="ECO:0007669"/>
    <property type="project" value="UniProtKB-ARBA"/>
</dbReference>
<dbReference type="InterPro" id="IPR013736">
    <property type="entry name" value="Xaa-Pro_dipept_C"/>
</dbReference>
<dbReference type="EMBL" id="QQAZ01000002">
    <property type="protein sequence ID" value="RDI54586.1"/>
    <property type="molecule type" value="Genomic_DNA"/>
</dbReference>
<dbReference type="InterPro" id="IPR008979">
    <property type="entry name" value="Galactose-bd-like_sf"/>
</dbReference>
<dbReference type="STRING" id="1210089.GCA_001613165_03896"/>
<dbReference type="RefSeq" id="WP_068021415.1">
    <property type="nucleotide sequence ID" value="NZ_QQAZ01000002.1"/>
</dbReference>
<comment type="similarity">
    <text evidence="1">Belongs to the AB hydrolase superfamily.</text>
</comment>
<dbReference type="Gene3D" id="2.60.120.260">
    <property type="entry name" value="Galactose-binding domain-like"/>
    <property type="match status" value="1"/>
</dbReference>
<comment type="caution">
    <text evidence="5">The sequence shown here is derived from an EMBL/GenBank/DDBJ whole genome shotgun (WGS) entry which is preliminary data.</text>
</comment>
<keyword evidence="6" id="KW-1185">Reference proteome</keyword>
<dbReference type="PANTHER" id="PTHR22946:SF9">
    <property type="entry name" value="POLYKETIDE TRANSFERASE AF380"/>
    <property type="match status" value="1"/>
</dbReference>
<dbReference type="Gene3D" id="3.40.50.1820">
    <property type="entry name" value="alpha/beta hydrolase"/>
    <property type="match status" value="1"/>
</dbReference>
<name>A0A370HCB9_9NOCA</name>
<gene>
    <name evidence="5" type="ORF">DFR68_102714</name>
</gene>
<keyword evidence="3" id="KW-0732">Signal</keyword>
<dbReference type="Pfam" id="PF08530">
    <property type="entry name" value="PepX_C"/>
    <property type="match status" value="1"/>
</dbReference>
<dbReference type="SUPFAM" id="SSF53474">
    <property type="entry name" value="alpha/beta-Hydrolases"/>
    <property type="match status" value="1"/>
</dbReference>
<dbReference type="PANTHER" id="PTHR22946">
    <property type="entry name" value="DIENELACTONE HYDROLASE DOMAIN-CONTAINING PROTEIN-RELATED"/>
    <property type="match status" value="1"/>
</dbReference>
<reference evidence="5 6" key="1">
    <citation type="submission" date="2018-07" db="EMBL/GenBank/DDBJ databases">
        <title>Genomic Encyclopedia of Type Strains, Phase IV (KMG-IV): sequencing the most valuable type-strain genomes for metagenomic binning, comparative biology and taxonomic classification.</title>
        <authorList>
            <person name="Goeker M."/>
        </authorList>
    </citation>
    <scope>NUCLEOTIDE SEQUENCE [LARGE SCALE GENOMIC DNA]</scope>
    <source>
        <strain evidence="5 6">DSM 44952</strain>
    </source>
</reference>
<evidence type="ECO:0000313" key="6">
    <source>
        <dbReference type="Proteomes" id="UP000255355"/>
    </source>
</evidence>
<accession>A0A370HCB9</accession>
<dbReference type="InterPro" id="IPR000383">
    <property type="entry name" value="Xaa-Pro-like_dom"/>
</dbReference>
<dbReference type="InterPro" id="IPR029058">
    <property type="entry name" value="AB_hydrolase_fold"/>
</dbReference>
<dbReference type="AlphaFoldDB" id="A0A370HCB9"/>
<feature type="domain" description="Xaa-Pro dipeptidyl-peptidase C-terminal" evidence="4">
    <location>
        <begin position="301"/>
        <end position="521"/>
    </location>
</feature>
<organism evidence="5 6">
    <name type="scientific">Nocardia mexicana</name>
    <dbReference type="NCBI Taxonomy" id="279262"/>
    <lineage>
        <taxon>Bacteria</taxon>
        <taxon>Bacillati</taxon>
        <taxon>Actinomycetota</taxon>
        <taxon>Actinomycetes</taxon>
        <taxon>Mycobacteriales</taxon>
        <taxon>Nocardiaceae</taxon>
        <taxon>Nocardia</taxon>
    </lineage>
</organism>
<dbReference type="SMART" id="SM00939">
    <property type="entry name" value="PepX_C"/>
    <property type="match status" value="1"/>
</dbReference>
<dbReference type="Pfam" id="PF02129">
    <property type="entry name" value="Peptidase_S15"/>
    <property type="match status" value="1"/>
</dbReference>
<feature type="chain" id="PRO_5017083594" evidence="3">
    <location>
        <begin position="29"/>
        <end position="527"/>
    </location>
</feature>
<evidence type="ECO:0000256" key="3">
    <source>
        <dbReference type="SAM" id="SignalP"/>
    </source>
</evidence>
<dbReference type="OrthoDB" id="3276960at2"/>
<evidence type="ECO:0000256" key="1">
    <source>
        <dbReference type="ARBA" id="ARBA00008645"/>
    </source>
</evidence>
<dbReference type="GO" id="GO:0008239">
    <property type="term" value="F:dipeptidyl-peptidase activity"/>
    <property type="evidence" value="ECO:0007669"/>
    <property type="project" value="InterPro"/>
</dbReference>
<sequence length="527" mass="53548">MPKRLFAVTVAAILAAAIIAACAPRVVAVPIPGAQATTLFVPGADGVLLNAVITAPPDLAEHKNPLVLQPSGWGMPAMGSIGSAYRLSSGAGFVSIEYTARGMYLSGGEVDLLGDRDARDASAVIDWAIANLNVDPDRIAIAGGSYGAGLSLLAAAHDPRIKAIVADSPPADGTAALAPNGTLKTGGPAALALTGASTNRFSPEMTAAGLHAILTTDPSSLAALTNTRLLADAVDTLNANGTAVFLAHDWQDSLLPVGPVFHLFDRLTGPKMLYLQPGDHSTGGGPGQVAGLPNPVWDAGIRWLDHHLNGAPNGIDTEPVVNLAPADGGPYDGYRSVADAVPAAQAFPLSAPAAGVLGADPGDSWSQPLRSGATTAVSAVPYVTGSLAQLGSAPPIPLGSVDRTLAGVWHTAPFDAGARIAGSPRLDLTVIPPTADLSLFGILYDEAPDGSGTPVTYWPITRHDLRPGQPNAVAWELSPTYWKLAPGHRLALTVTSQDPVPFVSATPVGSTVTFAAPSTVEIPVGAA</sequence>
<protein>
    <submittedName>
        <fullName evidence="5">X-Pro dipeptidyl-peptidase-like protein</fullName>
    </submittedName>
</protein>
<dbReference type="InterPro" id="IPR050261">
    <property type="entry name" value="FrsA_esterase"/>
</dbReference>
<keyword evidence="2" id="KW-0378">Hydrolase</keyword>
<evidence type="ECO:0000259" key="4">
    <source>
        <dbReference type="SMART" id="SM00939"/>
    </source>
</evidence>
<proteinExistence type="inferred from homology"/>
<evidence type="ECO:0000313" key="5">
    <source>
        <dbReference type="EMBL" id="RDI54586.1"/>
    </source>
</evidence>